<proteinExistence type="predicted"/>
<organism evidence="2 3">
    <name type="scientific">Moorena producens 3L</name>
    <dbReference type="NCBI Taxonomy" id="489825"/>
    <lineage>
        <taxon>Bacteria</taxon>
        <taxon>Bacillati</taxon>
        <taxon>Cyanobacteriota</taxon>
        <taxon>Cyanophyceae</taxon>
        <taxon>Coleofasciculales</taxon>
        <taxon>Coleofasciculaceae</taxon>
        <taxon>Moorena</taxon>
    </lineage>
</organism>
<gene>
    <name evidence="2" type="ORF">LYNGBM3L_06190</name>
    <name evidence="1" type="ORF">LYNGBM3L_49740</name>
</gene>
<dbReference type="EMBL" id="GL890953">
    <property type="protein sequence ID" value="EGJ30466.1"/>
    <property type="molecule type" value="Genomic_DNA"/>
</dbReference>
<protein>
    <submittedName>
        <fullName evidence="2">Uncharacterized protein</fullName>
    </submittedName>
</protein>
<dbReference type="Proteomes" id="UP000003959">
    <property type="component" value="Unassembled WGS sequence"/>
</dbReference>
<evidence type="ECO:0000313" key="1">
    <source>
        <dbReference type="EMBL" id="EGJ30466.1"/>
    </source>
</evidence>
<reference evidence="3" key="1">
    <citation type="journal article" date="2011" name="Proc. Natl. Acad. Sci. U.S.A.">
        <title>Genomic insights into the physiology and ecology of the marine filamentous cyanobacterium Lyngbya majuscula.</title>
        <authorList>
            <person name="Jones A.C."/>
            <person name="Monroe E.A."/>
            <person name="Podell S."/>
            <person name="Hess W.R."/>
            <person name="Klages S."/>
            <person name="Esquenazi E."/>
            <person name="Niessen S."/>
            <person name="Hoover H."/>
            <person name="Rothmann M."/>
            <person name="Lasken R.S."/>
            <person name="Yates J.R.III."/>
            <person name="Reinhardt R."/>
            <person name="Kube M."/>
            <person name="Burkart M.D."/>
            <person name="Allen E.E."/>
            <person name="Dorrestein P.C."/>
            <person name="Gerwick W.H."/>
            <person name="Gerwick L."/>
        </authorList>
    </citation>
    <scope>NUCLEOTIDE SEQUENCE [LARGE SCALE GENOMIC DNA]</scope>
    <source>
        <strain evidence="3">3L</strain>
    </source>
</reference>
<name>F4XJD0_9CYAN</name>
<dbReference type="EMBL" id="GL890823">
    <property type="protein sequence ID" value="EGJ35210.1"/>
    <property type="molecule type" value="Genomic_DNA"/>
</dbReference>
<keyword evidence="3" id="KW-1185">Reference proteome</keyword>
<dbReference type="AlphaFoldDB" id="F4XJD0"/>
<evidence type="ECO:0000313" key="3">
    <source>
        <dbReference type="Proteomes" id="UP000003959"/>
    </source>
</evidence>
<reference evidence="2" key="2">
    <citation type="journal article" date="2011" name="Proc. Natl. Acad. Sci. U.S.A.">
        <title>Genomic insights into the physiology and ecology of the marine filamentous cyanobacterium Lyngbya majuscula.</title>
        <authorList>
            <person name="Jones A.C."/>
            <person name="Monroe E.A."/>
            <person name="Podell S."/>
            <person name="Hess W.R."/>
            <person name="Klages S."/>
            <person name="Esquenazi E."/>
            <person name="Niessen S."/>
            <person name="Hoover H."/>
            <person name="Rothmann M."/>
            <person name="Lasken R.S."/>
            <person name="Yates J.R.III."/>
            <person name="Reinhardt R."/>
            <person name="Kube M."/>
            <person name="Burkart M.D."/>
            <person name="Allen E.E."/>
            <person name="Dorrestein P.C."/>
            <person name="Gerwick W.H."/>
            <person name="Gerwick L."/>
        </authorList>
    </citation>
    <scope>NUCLEOTIDE SEQUENCE</scope>
    <source>
        <strain evidence="2">3L</strain>
    </source>
</reference>
<evidence type="ECO:0000313" key="2">
    <source>
        <dbReference type="EMBL" id="EGJ35210.1"/>
    </source>
</evidence>
<dbReference type="HOGENOM" id="CLU_041125_1_0_3"/>
<sequence length="111" mass="13081">MQPGVNAKEDYHYTREGVQALFRFFDPSRGWRRVSCRDNRTSSDWAMEVKQLLDIDYPDDHIVRLLCDNLNIHNISSFYKTFPASEAHSLARRRSLIHTPRNGSWQNERGN</sequence>
<accession>F4XJD0</accession>
<dbReference type="eggNOG" id="COG3335">
    <property type="taxonomic scope" value="Bacteria"/>
</dbReference>